<evidence type="ECO:0000256" key="11">
    <source>
        <dbReference type="ARBA" id="ARBA00023180"/>
    </source>
</evidence>
<protein>
    <recommendedName>
        <fullName evidence="4 13">Laccase</fullName>
        <ecNumber evidence="4 13">1.10.3.2</ecNumber>
    </recommendedName>
    <alternativeName>
        <fullName evidence="13">Benzenediol:oxygen oxidoreductase</fullName>
    </alternativeName>
    <alternativeName>
        <fullName evidence="13">Diphenol oxidase</fullName>
    </alternativeName>
    <alternativeName>
        <fullName evidence="13">Urishiol oxidase</fullName>
    </alternativeName>
</protein>
<dbReference type="InterPro" id="IPR011706">
    <property type="entry name" value="Cu-oxidase_C"/>
</dbReference>
<accession>A0A7J7I5L8</accession>
<dbReference type="SUPFAM" id="SSF49503">
    <property type="entry name" value="Cupredoxins"/>
    <property type="match status" value="3"/>
</dbReference>
<feature type="domain" description="Plastocyanin-like" evidence="14">
    <location>
        <begin position="97"/>
        <end position="247"/>
    </location>
</feature>
<evidence type="ECO:0000259" key="14">
    <source>
        <dbReference type="Pfam" id="PF00394"/>
    </source>
</evidence>
<dbReference type="AlphaFoldDB" id="A0A7J7I5L8"/>
<name>A0A7J7I5L8_CAMSI</name>
<dbReference type="InterPro" id="IPR034285">
    <property type="entry name" value="CuRO_2_LCC"/>
</dbReference>
<dbReference type="NCBIfam" id="TIGR03389">
    <property type="entry name" value="laccase"/>
    <property type="match status" value="1"/>
</dbReference>
<dbReference type="InterPro" id="IPR034289">
    <property type="entry name" value="CuRO_3_LCC"/>
</dbReference>
<comment type="cofactor">
    <cofactor evidence="13">
        <name>Cu cation</name>
        <dbReference type="ChEBI" id="CHEBI:23378"/>
    </cofactor>
    <text evidence="13">Binds 4 Cu cations per monomer.</text>
</comment>
<evidence type="ECO:0000256" key="10">
    <source>
        <dbReference type="ARBA" id="ARBA00023008"/>
    </source>
</evidence>
<feature type="domain" description="Plastocyanin-like" evidence="16">
    <location>
        <begin position="20"/>
        <end position="82"/>
    </location>
</feature>
<comment type="similarity">
    <text evidence="3 13">Belongs to the multicopper oxidase family.</text>
</comment>
<evidence type="ECO:0000256" key="2">
    <source>
        <dbReference type="ARBA" id="ARBA00004271"/>
    </source>
</evidence>
<evidence type="ECO:0000259" key="16">
    <source>
        <dbReference type="Pfam" id="PF07732"/>
    </source>
</evidence>
<dbReference type="Gene3D" id="2.60.40.420">
    <property type="entry name" value="Cupredoxins - blue copper proteins"/>
    <property type="match status" value="3"/>
</dbReference>
<reference evidence="17 18" key="2">
    <citation type="submission" date="2020-07" db="EMBL/GenBank/DDBJ databases">
        <title>Genome assembly of wild tea tree DASZ reveals pedigree and selection history of tea varieties.</title>
        <authorList>
            <person name="Zhang W."/>
        </authorList>
    </citation>
    <scope>NUCLEOTIDE SEQUENCE [LARGE SCALE GENOMIC DNA]</scope>
    <source>
        <strain evidence="18">cv. G240</strain>
        <tissue evidence="17">Leaf</tissue>
    </source>
</reference>
<dbReference type="InterPro" id="IPR033138">
    <property type="entry name" value="Cu_oxidase_CS"/>
</dbReference>
<dbReference type="Pfam" id="PF00394">
    <property type="entry name" value="Cu-oxidase"/>
    <property type="match status" value="1"/>
</dbReference>
<dbReference type="CDD" id="cd13897">
    <property type="entry name" value="CuRO_3_LCC_plant"/>
    <property type="match status" value="1"/>
</dbReference>
<evidence type="ECO:0000256" key="9">
    <source>
        <dbReference type="ARBA" id="ARBA00023002"/>
    </source>
</evidence>
<evidence type="ECO:0000256" key="4">
    <source>
        <dbReference type="ARBA" id="ARBA00012297"/>
    </source>
</evidence>
<comment type="function">
    <text evidence="13">Lignin degradation and detoxification of lignin-derived products.</text>
</comment>
<evidence type="ECO:0000259" key="15">
    <source>
        <dbReference type="Pfam" id="PF07731"/>
    </source>
</evidence>
<gene>
    <name evidence="17" type="ORF">HYC85_001015</name>
</gene>
<dbReference type="InterPro" id="IPR001117">
    <property type="entry name" value="Cu-oxidase_2nd"/>
</dbReference>
<comment type="subcellular location">
    <subcellularLocation>
        <location evidence="2 13">Secreted</location>
        <location evidence="2 13">Extracellular space</location>
        <location evidence="2 13">Apoplast</location>
    </subcellularLocation>
</comment>
<dbReference type="GO" id="GO:0046274">
    <property type="term" value="P:lignin catabolic process"/>
    <property type="evidence" value="ECO:0007669"/>
    <property type="project" value="UniProtKB-KW"/>
</dbReference>
<keyword evidence="8 13" id="KW-0677">Repeat</keyword>
<dbReference type="EC" id="1.10.3.2" evidence="4 13"/>
<dbReference type="EMBL" id="JACBKZ010000001">
    <property type="protein sequence ID" value="KAF5959806.1"/>
    <property type="molecule type" value="Genomic_DNA"/>
</dbReference>
<dbReference type="PROSITE" id="PS00080">
    <property type="entry name" value="MULTICOPPER_OXIDASE2"/>
    <property type="match status" value="1"/>
</dbReference>
<dbReference type="Pfam" id="PF07732">
    <property type="entry name" value="Cu-oxidase_3"/>
    <property type="match status" value="1"/>
</dbReference>
<keyword evidence="7 13" id="KW-0479">Metal-binding</keyword>
<dbReference type="Proteomes" id="UP000593564">
    <property type="component" value="Unassembled WGS sequence"/>
</dbReference>
<dbReference type="PANTHER" id="PTHR11709:SF410">
    <property type="entry name" value="LACCASE"/>
    <property type="match status" value="1"/>
</dbReference>
<evidence type="ECO:0000256" key="12">
    <source>
        <dbReference type="ARBA" id="ARBA00023185"/>
    </source>
</evidence>
<evidence type="ECO:0000313" key="17">
    <source>
        <dbReference type="EMBL" id="KAF5959806.1"/>
    </source>
</evidence>
<evidence type="ECO:0000256" key="5">
    <source>
        <dbReference type="ARBA" id="ARBA00022523"/>
    </source>
</evidence>
<evidence type="ECO:0000256" key="7">
    <source>
        <dbReference type="ARBA" id="ARBA00022723"/>
    </source>
</evidence>
<reference evidence="18" key="1">
    <citation type="journal article" date="2020" name="Nat. Commun.">
        <title>Genome assembly of wild tea tree DASZ reveals pedigree and selection history of tea varieties.</title>
        <authorList>
            <person name="Zhang W."/>
            <person name="Zhang Y."/>
            <person name="Qiu H."/>
            <person name="Guo Y."/>
            <person name="Wan H."/>
            <person name="Zhang X."/>
            <person name="Scossa F."/>
            <person name="Alseekh S."/>
            <person name="Zhang Q."/>
            <person name="Wang P."/>
            <person name="Xu L."/>
            <person name="Schmidt M.H."/>
            <person name="Jia X."/>
            <person name="Li D."/>
            <person name="Zhu A."/>
            <person name="Guo F."/>
            <person name="Chen W."/>
            <person name="Ni D."/>
            <person name="Usadel B."/>
            <person name="Fernie A.R."/>
            <person name="Wen W."/>
        </authorList>
    </citation>
    <scope>NUCLEOTIDE SEQUENCE [LARGE SCALE GENOMIC DNA]</scope>
    <source>
        <strain evidence="18">cv. G240</strain>
    </source>
</reference>
<comment type="catalytic activity">
    <reaction evidence="1 13">
        <text>4 hydroquinone + O2 = 4 benzosemiquinone + 2 H2O</text>
        <dbReference type="Rhea" id="RHEA:11276"/>
        <dbReference type="ChEBI" id="CHEBI:15377"/>
        <dbReference type="ChEBI" id="CHEBI:15379"/>
        <dbReference type="ChEBI" id="CHEBI:17594"/>
        <dbReference type="ChEBI" id="CHEBI:17977"/>
        <dbReference type="EC" id="1.10.3.2"/>
    </reaction>
</comment>
<sequence length="532" mass="59198">MTVNGSFPGPVLRVHRGDTVHGVRNLRNPWSDGPEYITQCAIPPGSNMTYEVIFSLEEGTLWWHAHSDWTRATVHGAIVVSSPFGIAQPFPKPDEEEIIILASWFKEDVNQMVDYSLQNGQDFNVSNAFSINGQLGDFYPCSNGTTYRLLVDYGKTYLLRIINAATNQQFFFAIAQHNLTVVASDGAYIKPIPTSYIMISPGQTMDVLITTNQSPSYYYMASRAYFSSDRNNFDHTTATAILQYKGNYTAPSYPSFPTIFPGFHDNDAANNFTLQFRSLASSDYPINVPINVSQRMYVTVSVNRFHPPQGSSSHEEYWLGSSLNNLSFVNLSGIYNTNFPNEPPVFFNFTGDGTVLSADEYAIPGKATEVKVLNYNETVEIVFQDTNVLDTSMNHPIHLHGYSFYVVGTGYGNFNNETDPDSYNLVDPPLVNTFGVPKDGWLAIRFVADNPGVWFLHCHMERHTTWGMVTALIVKNGDTPETSMLDPPAYMPTCTVPPSPSGQLHESDVSNHGITDEIRGQATVNIVQTQPS</sequence>
<dbReference type="InterPro" id="IPR011707">
    <property type="entry name" value="Cu-oxidase-like_N"/>
</dbReference>
<keyword evidence="12 13" id="KW-0439">Lignin degradation</keyword>
<organism evidence="17 18">
    <name type="scientific">Camellia sinensis</name>
    <name type="common">Tea plant</name>
    <name type="synonym">Thea sinensis</name>
    <dbReference type="NCBI Taxonomy" id="4442"/>
    <lineage>
        <taxon>Eukaryota</taxon>
        <taxon>Viridiplantae</taxon>
        <taxon>Streptophyta</taxon>
        <taxon>Embryophyta</taxon>
        <taxon>Tracheophyta</taxon>
        <taxon>Spermatophyta</taxon>
        <taxon>Magnoliopsida</taxon>
        <taxon>eudicotyledons</taxon>
        <taxon>Gunneridae</taxon>
        <taxon>Pentapetalae</taxon>
        <taxon>asterids</taxon>
        <taxon>Ericales</taxon>
        <taxon>Theaceae</taxon>
        <taxon>Camellia</taxon>
    </lineage>
</organism>
<dbReference type="GO" id="GO:0052716">
    <property type="term" value="F:hydroquinone:oxygen oxidoreductase activity"/>
    <property type="evidence" value="ECO:0007669"/>
    <property type="project" value="UniProtKB-EC"/>
</dbReference>
<feature type="domain" description="Plastocyanin-like" evidence="15">
    <location>
        <begin position="340"/>
        <end position="477"/>
    </location>
</feature>
<dbReference type="Pfam" id="PF07731">
    <property type="entry name" value="Cu-oxidase_2"/>
    <property type="match status" value="1"/>
</dbReference>
<dbReference type="GO" id="GO:0005507">
    <property type="term" value="F:copper ion binding"/>
    <property type="evidence" value="ECO:0007669"/>
    <property type="project" value="InterPro"/>
</dbReference>
<proteinExistence type="inferred from homology"/>
<evidence type="ECO:0000256" key="8">
    <source>
        <dbReference type="ARBA" id="ARBA00022737"/>
    </source>
</evidence>
<dbReference type="InterPro" id="IPR002355">
    <property type="entry name" value="Cu_oxidase_Cu_BS"/>
</dbReference>
<evidence type="ECO:0000256" key="3">
    <source>
        <dbReference type="ARBA" id="ARBA00010609"/>
    </source>
</evidence>
<dbReference type="InterPro" id="IPR045087">
    <property type="entry name" value="Cu-oxidase_fam"/>
</dbReference>
<dbReference type="InterPro" id="IPR017761">
    <property type="entry name" value="Laccase"/>
</dbReference>
<dbReference type="CDD" id="cd13875">
    <property type="entry name" value="CuRO_2_LCC_plant"/>
    <property type="match status" value="1"/>
</dbReference>
<evidence type="ECO:0000256" key="13">
    <source>
        <dbReference type="RuleBase" id="RU361119"/>
    </source>
</evidence>
<evidence type="ECO:0000256" key="6">
    <source>
        <dbReference type="ARBA" id="ARBA00022525"/>
    </source>
</evidence>
<comment type="caution">
    <text evidence="17">The sequence shown here is derived from an EMBL/GenBank/DDBJ whole genome shotgun (WGS) entry which is preliminary data.</text>
</comment>
<keyword evidence="9 13" id="KW-0560">Oxidoreductase</keyword>
<keyword evidence="11" id="KW-0325">Glycoprotein</keyword>
<dbReference type="InterPro" id="IPR008972">
    <property type="entry name" value="Cupredoxin"/>
</dbReference>
<keyword evidence="6 13" id="KW-0964">Secreted</keyword>
<dbReference type="GO" id="GO:0048046">
    <property type="term" value="C:apoplast"/>
    <property type="evidence" value="ECO:0007669"/>
    <property type="project" value="UniProtKB-SubCell"/>
</dbReference>
<keyword evidence="10 13" id="KW-0186">Copper</keyword>
<keyword evidence="18" id="KW-1185">Reference proteome</keyword>
<evidence type="ECO:0000256" key="1">
    <source>
        <dbReference type="ARBA" id="ARBA00000349"/>
    </source>
</evidence>
<keyword evidence="5 13" id="KW-0052">Apoplast</keyword>
<dbReference type="PANTHER" id="PTHR11709">
    <property type="entry name" value="MULTI-COPPER OXIDASE"/>
    <property type="match status" value="1"/>
</dbReference>
<dbReference type="PROSITE" id="PS00079">
    <property type="entry name" value="MULTICOPPER_OXIDASE1"/>
    <property type="match status" value="1"/>
</dbReference>
<evidence type="ECO:0000313" key="18">
    <source>
        <dbReference type="Proteomes" id="UP000593564"/>
    </source>
</evidence>